<name>A0ABN7WSD3_GIGMA</name>
<evidence type="ECO:0000313" key="1">
    <source>
        <dbReference type="EMBL" id="CAG8839631.1"/>
    </source>
</evidence>
<comment type="caution">
    <text evidence="1">The sequence shown here is derived from an EMBL/GenBank/DDBJ whole genome shotgun (WGS) entry which is preliminary data.</text>
</comment>
<organism evidence="1 2">
    <name type="scientific">Gigaspora margarita</name>
    <dbReference type="NCBI Taxonomy" id="4874"/>
    <lineage>
        <taxon>Eukaryota</taxon>
        <taxon>Fungi</taxon>
        <taxon>Fungi incertae sedis</taxon>
        <taxon>Mucoromycota</taxon>
        <taxon>Glomeromycotina</taxon>
        <taxon>Glomeromycetes</taxon>
        <taxon>Diversisporales</taxon>
        <taxon>Gigasporaceae</taxon>
        <taxon>Gigaspora</taxon>
    </lineage>
</organism>
<protein>
    <submittedName>
        <fullName evidence="1">22227_t:CDS:1</fullName>
    </submittedName>
</protein>
<dbReference type="Proteomes" id="UP000789901">
    <property type="component" value="Unassembled WGS sequence"/>
</dbReference>
<gene>
    <name evidence="1" type="ORF">GMARGA_LOCUS34538</name>
</gene>
<feature type="non-terminal residue" evidence="1">
    <location>
        <position position="1"/>
    </location>
</feature>
<keyword evidence="2" id="KW-1185">Reference proteome</keyword>
<dbReference type="EMBL" id="CAJVQB010060877">
    <property type="protein sequence ID" value="CAG8839631.1"/>
    <property type="molecule type" value="Genomic_DNA"/>
</dbReference>
<feature type="non-terminal residue" evidence="1">
    <location>
        <position position="52"/>
    </location>
</feature>
<reference evidence="1 2" key="1">
    <citation type="submission" date="2021-06" db="EMBL/GenBank/DDBJ databases">
        <authorList>
            <person name="Kallberg Y."/>
            <person name="Tangrot J."/>
            <person name="Rosling A."/>
        </authorList>
    </citation>
    <scope>NUCLEOTIDE SEQUENCE [LARGE SCALE GENOMIC DNA]</scope>
    <source>
        <strain evidence="1 2">120-4 pot B 10/14</strain>
    </source>
</reference>
<accession>A0ABN7WSD3</accession>
<evidence type="ECO:0000313" key="2">
    <source>
        <dbReference type="Proteomes" id="UP000789901"/>
    </source>
</evidence>
<sequence>SENLTAKSLLSEWLISVLTIGILTRNCTRNDLLTKSLLTSINEQYEFKLAKS</sequence>
<proteinExistence type="predicted"/>